<feature type="region of interest" description="Disordered" evidence="11">
    <location>
        <begin position="70"/>
        <end position="89"/>
    </location>
</feature>
<keyword evidence="3 10" id="KW-0813">Transport</keyword>
<feature type="compositionally biased region" description="Gly residues" evidence="11">
    <location>
        <begin position="460"/>
        <end position="472"/>
    </location>
</feature>
<dbReference type="Pfam" id="PF00263">
    <property type="entry name" value="Secretin"/>
    <property type="match status" value="1"/>
</dbReference>
<gene>
    <name evidence="16" type="ORF">SAMN04488557_2928</name>
</gene>
<dbReference type="InterPro" id="IPR013356">
    <property type="entry name" value="T2SS_GspD"/>
</dbReference>
<keyword evidence="6 12" id="KW-0732">Signal</keyword>
<evidence type="ECO:0000256" key="7">
    <source>
        <dbReference type="ARBA" id="ARBA00022927"/>
    </source>
</evidence>
<dbReference type="InterPro" id="IPR049371">
    <property type="entry name" value="GspD-like_N0"/>
</dbReference>
<evidence type="ECO:0000313" key="17">
    <source>
        <dbReference type="Proteomes" id="UP000199423"/>
    </source>
</evidence>
<feature type="region of interest" description="Disordered" evidence="11">
    <location>
        <begin position="383"/>
        <end position="477"/>
    </location>
</feature>
<feature type="signal peptide" evidence="12">
    <location>
        <begin position="1"/>
        <end position="25"/>
    </location>
</feature>
<keyword evidence="17" id="KW-1185">Reference proteome</keyword>
<comment type="similarity">
    <text evidence="2">Belongs to the bacterial secretin family. GSP D subfamily.</text>
</comment>
<feature type="compositionally biased region" description="Basic and acidic residues" evidence="11">
    <location>
        <begin position="772"/>
        <end position="785"/>
    </location>
</feature>
<dbReference type="PANTHER" id="PTHR30332">
    <property type="entry name" value="PROBABLE GENERAL SECRETION PATHWAY PROTEIN D"/>
    <property type="match status" value="1"/>
</dbReference>
<dbReference type="InterPro" id="IPR004845">
    <property type="entry name" value="T2SS_GspD_CS"/>
</dbReference>
<evidence type="ECO:0000256" key="1">
    <source>
        <dbReference type="ARBA" id="ARBA00004442"/>
    </source>
</evidence>
<evidence type="ECO:0000256" key="2">
    <source>
        <dbReference type="ARBA" id="ARBA00006980"/>
    </source>
</evidence>
<reference evidence="17" key="1">
    <citation type="submission" date="2016-10" db="EMBL/GenBank/DDBJ databases">
        <authorList>
            <person name="Varghese N."/>
            <person name="Submissions S."/>
        </authorList>
    </citation>
    <scope>NUCLEOTIDE SEQUENCE [LARGE SCALE GENOMIC DNA]</scope>
    <source>
        <strain evidence="17">DSM 1565</strain>
    </source>
</reference>
<keyword evidence="4" id="KW-1134">Transmembrane beta strand</keyword>
<feature type="compositionally biased region" description="Basic and acidic residues" evidence="11">
    <location>
        <begin position="73"/>
        <end position="82"/>
    </location>
</feature>
<accession>A0A1I7NQU9</accession>
<dbReference type="Pfam" id="PF21305">
    <property type="entry name" value="type_II_gspD_N0"/>
    <property type="match status" value="1"/>
</dbReference>
<feature type="domain" description="NolW-like" evidence="14">
    <location>
        <begin position="220"/>
        <end position="279"/>
    </location>
</feature>
<name>A0A1I7NQU9_9HYPH</name>
<comment type="subcellular location">
    <subcellularLocation>
        <location evidence="1 10">Cell outer membrane</location>
    </subcellularLocation>
</comment>
<evidence type="ECO:0000256" key="6">
    <source>
        <dbReference type="ARBA" id="ARBA00022729"/>
    </source>
</evidence>
<dbReference type="InterPro" id="IPR050810">
    <property type="entry name" value="Bact_Secretion_Sys_Channel"/>
</dbReference>
<evidence type="ECO:0000256" key="8">
    <source>
        <dbReference type="ARBA" id="ARBA00023136"/>
    </source>
</evidence>
<organism evidence="16 17">
    <name type="scientific">Hyphomicrobium facile</name>
    <dbReference type="NCBI Taxonomy" id="51670"/>
    <lineage>
        <taxon>Bacteria</taxon>
        <taxon>Pseudomonadati</taxon>
        <taxon>Pseudomonadota</taxon>
        <taxon>Alphaproteobacteria</taxon>
        <taxon>Hyphomicrobiales</taxon>
        <taxon>Hyphomicrobiaceae</taxon>
        <taxon>Hyphomicrobium</taxon>
    </lineage>
</organism>
<feature type="compositionally biased region" description="Low complexity" evidence="11">
    <location>
        <begin position="383"/>
        <end position="398"/>
    </location>
</feature>
<evidence type="ECO:0000259" key="14">
    <source>
        <dbReference type="Pfam" id="PF03958"/>
    </source>
</evidence>
<dbReference type="STRING" id="51670.SAMN04488557_2928"/>
<keyword evidence="8" id="KW-0472">Membrane</keyword>
<dbReference type="PRINTS" id="PR00811">
    <property type="entry name" value="BCTERIALGSPD"/>
</dbReference>
<evidence type="ECO:0000256" key="10">
    <source>
        <dbReference type="RuleBase" id="RU004004"/>
    </source>
</evidence>
<protein>
    <submittedName>
        <fullName evidence="16">Type II secretion system protein D (GspD)</fullName>
    </submittedName>
</protein>
<evidence type="ECO:0000256" key="3">
    <source>
        <dbReference type="ARBA" id="ARBA00022448"/>
    </source>
</evidence>
<dbReference type="NCBIfam" id="TIGR02517">
    <property type="entry name" value="type_II_gspD"/>
    <property type="match status" value="1"/>
</dbReference>
<dbReference type="Gene3D" id="3.55.50.30">
    <property type="match status" value="1"/>
</dbReference>
<dbReference type="GO" id="GO:0015628">
    <property type="term" value="P:protein secretion by the type II secretion system"/>
    <property type="evidence" value="ECO:0007669"/>
    <property type="project" value="InterPro"/>
</dbReference>
<dbReference type="Gene3D" id="3.30.1370.120">
    <property type="match status" value="2"/>
</dbReference>
<feature type="compositionally biased region" description="Polar residues" evidence="11">
    <location>
        <begin position="48"/>
        <end position="65"/>
    </location>
</feature>
<feature type="domain" description="Type II/III secretion system secretin-like" evidence="13">
    <location>
        <begin position="580"/>
        <end position="746"/>
    </location>
</feature>
<feature type="chain" id="PRO_5011797272" evidence="12">
    <location>
        <begin position="26"/>
        <end position="785"/>
    </location>
</feature>
<dbReference type="InterPro" id="IPR001775">
    <property type="entry name" value="GspD/PilQ"/>
</dbReference>
<dbReference type="GO" id="GO:0009279">
    <property type="term" value="C:cell outer membrane"/>
    <property type="evidence" value="ECO:0007669"/>
    <property type="project" value="UniProtKB-SubCell"/>
</dbReference>
<feature type="compositionally biased region" description="Low complexity" evidence="11">
    <location>
        <begin position="416"/>
        <end position="427"/>
    </location>
</feature>
<dbReference type="InterPro" id="IPR038591">
    <property type="entry name" value="NolW-like_sf"/>
</dbReference>
<evidence type="ECO:0000313" key="16">
    <source>
        <dbReference type="EMBL" id="SFV36972.1"/>
    </source>
</evidence>
<dbReference type="EMBL" id="FPCH01000003">
    <property type="protein sequence ID" value="SFV36972.1"/>
    <property type="molecule type" value="Genomic_DNA"/>
</dbReference>
<feature type="region of interest" description="Disordered" evidence="11">
    <location>
        <begin position="762"/>
        <end position="785"/>
    </location>
</feature>
<dbReference type="PROSITE" id="PS00875">
    <property type="entry name" value="T2SP_D"/>
    <property type="match status" value="1"/>
</dbReference>
<evidence type="ECO:0000256" key="4">
    <source>
        <dbReference type="ARBA" id="ARBA00022452"/>
    </source>
</evidence>
<feature type="region of interest" description="Disordered" evidence="11">
    <location>
        <begin position="33"/>
        <end position="65"/>
    </location>
</feature>
<dbReference type="Proteomes" id="UP000199423">
    <property type="component" value="Unassembled WGS sequence"/>
</dbReference>
<evidence type="ECO:0000256" key="12">
    <source>
        <dbReference type="SAM" id="SignalP"/>
    </source>
</evidence>
<evidence type="ECO:0000259" key="15">
    <source>
        <dbReference type="Pfam" id="PF21305"/>
    </source>
</evidence>
<keyword evidence="5" id="KW-0812">Transmembrane</keyword>
<dbReference type="PROSITE" id="PS51257">
    <property type="entry name" value="PROKAR_LIPOPROTEIN"/>
    <property type="match status" value="1"/>
</dbReference>
<feature type="domain" description="GspD-like N0" evidence="15">
    <location>
        <begin position="121"/>
        <end position="191"/>
    </location>
</feature>
<keyword evidence="7" id="KW-0653">Protein transport</keyword>
<evidence type="ECO:0000256" key="5">
    <source>
        <dbReference type="ARBA" id="ARBA00022692"/>
    </source>
</evidence>
<proteinExistence type="inferred from homology"/>
<feature type="domain" description="NolW-like" evidence="14">
    <location>
        <begin position="359"/>
        <end position="517"/>
    </location>
</feature>
<dbReference type="Pfam" id="PF03958">
    <property type="entry name" value="Secretin_N"/>
    <property type="match status" value="2"/>
</dbReference>
<dbReference type="InterPro" id="IPR004846">
    <property type="entry name" value="T2SS/T3SS_dom"/>
</dbReference>
<dbReference type="InterPro" id="IPR005644">
    <property type="entry name" value="NolW-like"/>
</dbReference>
<dbReference type="GO" id="GO:0015627">
    <property type="term" value="C:type II protein secretion system complex"/>
    <property type="evidence" value="ECO:0007669"/>
    <property type="project" value="InterPro"/>
</dbReference>
<dbReference type="PANTHER" id="PTHR30332:SF25">
    <property type="entry name" value="SECRETIN XPSD"/>
    <property type="match status" value="1"/>
</dbReference>
<evidence type="ECO:0000256" key="11">
    <source>
        <dbReference type="SAM" id="MobiDB-lite"/>
    </source>
</evidence>
<feature type="compositionally biased region" description="Low complexity" evidence="11">
    <location>
        <begin position="441"/>
        <end position="459"/>
    </location>
</feature>
<evidence type="ECO:0000259" key="13">
    <source>
        <dbReference type="Pfam" id="PF00263"/>
    </source>
</evidence>
<keyword evidence="9" id="KW-0998">Cell outer membrane</keyword>
<evidence type="ECO:0000256" key="9">
    <source>
        <dbReference type="ARBA" id="ARBA00023237"/>
    </source>
</evidence>
<dbReference type="AlphaFoldDB" id="A0A1I7NQU9"/>
<dbReference type="RefSeq" id="WP_177228172.1">
    <property type="nucleotide sequence ID" value="NZ_FPCH01000003.1"/>
</dbReference>
<sequence>MLTDYRHFLLVICSLALAGCSLPYAQLSLPDPITGPPKDGRSALASRPTGTPLASSSPQSVNETRVYTGSGEFAKEPEKRLGDAATPGASPVTTGATVAGATNGVAPLQPASEVNSAGITINLVNASVPEVAKTILGDILGVNYVVSDKIKSYVTLRTVHPVDKAGLLEIFQSVLRAEDISVVADGGVYKVVPSADAAATGAPLQTRRTRNGNQIGVANEIVPLTFVAAPEMERILKSAAPEASVLRVDTNRNLLLISGTQSELNSMKELVGVFDVDWMRGMSFAILPVETGDPAAIASELDVIFANDKDSPTKGIVRFIPNQRLKSVLVISSRPEYLKKAETWMARIDLANQATEKQVFVYHVQNRPAADLAQLLQKVYKSGSSNQQSSLGGPSQSSNAPGNTQFTPGDGGGLDVAPVAAPVINAPGQTAGLSPAPAPKGSDSGSDAAANAQDATQADTGGGQRSAFGGGAPPDDRAAGISIVADEPNNSLVITATKSEYKRVSNILRSIDIAGNQVMIEATIAEVTLTDELKYGVRWFFQKGGNNFGLSDIQSSAISTAFPGFSYFLNVANIKVAINALSTITDVNVVSSPTLMVVENKRAVLQVGDEVPIVTQSAVSTVTADAPLVNTVSFRNTGVILGITPRVSDSGNVVLDIEQEVSDVIKTTTSQIDSPTIQQRRIKTTVNVQDGQSIVLAGLIQDRASRDRGQVPVLGNIPYVGNLFKQKDDSIKRTELVIAITPQVIRDHLQIDQVTAEYRDKLNFSTRPQRRTPPDTRERIDQLIR</sequence>